<dbReference type="GO" id="GO:0070679">
    <property type="term" value="F:inositol 1,4,5 trisphosphate binding"/>
    <property type="evidence" value="ECO:0007669"/>
    <property type="project" value="UniProtKB-UniRule"/>
</dbReference>
<comment type="subunit">
    <text evidence="2">Homotetramer.</text>
</comment>
<comment type="domain">
    <text evidence="2">The receptor contains a calcium channel in its C-terminal extremity. Its large N-terminal cytoplasmic region has the ligand-binding site in the N-terminus and modulatory sites in the middle portion immediately upstream of the channel region.</text>
</comment>
<organism evidence="5">
    <name type="scientific">Timema shepardi</name>
    <name type="common">Walking stick</name>
    <dbReference type="NCBI Taxonomy" id="629360"/>
    <lineage>
        <taxon>Eukaryota</taxon>
        <taxon>Metazoa</taxon>
        <taxon>Ecdysozoa</taxon>
        <taxon>Arthropoda</taxon>
        <taxon>Hexapoda</taxon>
        <taxon>Insecta</taxon>
        <taxon>Pterygota</taxon>
        <taxon>Neoptera</taxon>
        <taxon>Polyneoptera</taxon>
        <taxon>Phasmatodea</taxon>
        <taxon>Timematodea</taxon>
        <taxon>Timematoidea</taxon>
        <taxon>Timematidae</taxon>
        <taxon>Timema</taxon>
    </lineage>
</organism>
<dbReference type="GO" id="GO:0051209">
    <property type="term" value="P:release of sequestered calcium ion into cytosol"/>
    <property type="evidence" value="ECO:0007669"/>
    <property type="project" value="UniProtKB-UniRule"/>
</dbReference>
<dbReference type="PANTHER" id="PTHR13715:SF102">
    <property type="entry name" value="INOSITOL 1,4,5-TRISPHOSPHATE RECEPTOR"/>
    <property type="match status" value="1"/>
</dbReference>
<keyword evidence="2" id="KW-0406">Ion transport</keyword>
<dbReference type="Gene3D" id="2.80.10.50">
    <property type="match status" value="2"/>
</dbReference>
<protein>
    <recommendedName>
        <fullName evidence="2">Inositol 1,4,5-trisphosphate receptor</fullName>
    </recommendedName>
</protein>
<dbReference type="GO" id="GO:0030667">
    <property type="term" value="C:secretory granule membrane"/>
    <property type="evidence" value="ECO:0007669"/>
    <property type="project" value="TreeGrafter"/>
</dbReference>
<accession>A0A7R9AQK3</accession>
<feature type="compositionally biased region" description="Polar residues" evidence="3">
    <location>
        <begin position="252"/>
        <end position="269"/>
    </location>
</feature>
<dbReference type="GO" id="GO:0005509">
    <property type="term" value="F:calcium ion binding"/>
    <property type="evidence" value="ECO:0007669"/>
    <property type="project" value="TreeGrafter"/>
</dbReference>
<comment type="subcellular location">
    <subcellularLocation>
        <location evidence="2">Endoplasmic reticulum membrane</location>
        <topology evidence="2">Multi-pass membrane protein</topology>
    </subcellularLocation>
</comment>
<keyword evidence="2" id="KW-0109">Calcium transport</keyword>
<dbReference type="AlphaFoldDB" id="A0A7R9AQK3"/>
<dbReference type="InterPro" id="IPR016093">
    <property type="entry name" value="MIR_motif"/>
</dbReference>
<keyword evidence="2" id="KW-0256">Endoplasmic reticulum</keyword>
<evidence type="ECO:0000313" key="5">
    <source>
        <dbReference type="EMBL" id="CAD7258717.1"/>
    </source>
</evidence>
<dbReference type="EMBL" id="OC000942">
    <property type="protein sequence ID" value="CAD7258717.1"/>
    <property type="molecule type" value="Genomic_DNA"/>
</dbReference>
<keyword evidence="2" id="KW-0407">Ion channel</keyword>
<dbReference type="PROSITE" id="PS50919">
    <property type="entry name" value="MIR"/>
    <property type="match status" value="2"/>
</dbReference>
<keyword evidence="2" id="KW-0106">Calcium</keyword>
<dbReference type="InterPro" id="IPR015925">
    <property type="entry name" value="Ryanodine_IP3_receptor"/>
</dbReference>
<evidence type="ECO:0000256" key="1">
    <source>
        <dbReference type="ARBA" id="ARBA00022737"/>
    </source>
</evidence>
<keyword evidence="2" id="KW-0107">Calcium channel</keyword>
<dbReference type="GO" id="GO:0016529">
    <property type="term" value="C:sarcoplasmic reticulum"/>
    <property type="evidence" value="ECO:0007669"/>
    <property type="project" value="TreeGrafter"/>
</dbReference>
<keyword evidence="1" id="KW-0677">Repeat</keyword>
<dbReference type="GO" id="GO:0005789">
    <property type="term" value="C:endoplasmic reticulum membrane"/>
    <property type="evidence" value="ECO:0007669"/>
    <property type="project" value="UniProtKB-SubCell"/>
</dbReference>
<dbReference type="PRINTS" id="PR00779">
    <property type="entry name" value="INSP3RECEPTR"/>
</dbReference>
<evidence type="ECO:0000256" key="2">
    <source>
        <dbReference type="RuleBase" id="RU368044"/>
    </source>
</evidence>
<evidence type="ECO:0000256" key="3">
    <source>
        <dbReference type="SAM" id="MobiDB-lite"/>
    </source>
</evidence>
<dbReference type="InterPro" id="IPR000493">
    <property type="entry name" value="InsP3_rcpt"/>
</dbReference>
<dbReference type="Pfam" id="PF08709">
    <property type="entry name" value="Ins145_P3_rec"/>
    <property type="match status" value="1"/>
</dbReference>
<comment type="function">
    <text evidence="2">Receptor for inositol 1,4,5-trisphosphate, a second messenger that mediates the release of intracellular calcium.</text>
</comment>
<dbReference type="GO" id="GO:0035091">
    <property type="term" value="F:phosphatidylinositol binding"/>
    <property type="evidence" value="ECO:0007669"/>
    <property type="project" value="TreeGrafter"/>
</dbReference>
<dbReference type="GO" id="GO:0005886">
    <property type="term" value="C:plasma membrane"/>
    <property type="evidence" value="ECO:0007669"/>
    <property type="project" value="TreeGrafter"/>
</dbReference>
<dbReference type="Pfam" id="PF02815">
    <property type="entry name" value="MIR"/>
    <property type="match status" value="1"/>
</dbReference>
<keyword evidence="2" id="KW-0472">Membrane</keyword>
<sequence length="310" mass="34711">MEWRRVDVDERCASEGRHAAEIEKKQNESENKKLLGSVVQYGSVVQLLHLKSNKYLTVNKRLPALLEKNAMRVYLDANGNEGSWFYIMPFYKLRATGDNVVVGDKVIMNPVNAGQQVLHVAANYELPDNVGCKEVNVVNSSTSWKVTLFMEHRENQDEILKGSDVVRLFHAEQEKFLTMDEYKKKQHVFLRTTGRTSATSATSSKALWEIEVNVTQELTISAGPSREQDLTVQGTSREQELMVPGPSREQEPTVQGPLSEQDPTVQGPSREQEITVPEPSREQELTLANALVVLSSTAEDGEIEARISVG</sequence>
<feature type="domain" description="MIR" evidence="4">
    <location>
        <begin position="156"/>
        <end position="213"/>
    </location>
</feature>
<keyword evidence="2" id="KW-0675">Receptor</keyword>
<keyword evidence="2" id="KW-0813">Transport</keyword>
<dbReference type="SMART" id="SM00472">
    <property type="entry name" value="MIR"/>
    <property type="match status" value="3"/>
</dbReference>
<dbReference type="GO" id="GO:0005220">
    <property type="term" value="F:inositol 1,4,5-trisphosphate-gated calcium channel activity"/>
    <property type="evidence" value="ECO:0007669"/>
    <property type="project" value="UniProtKB-UniRule"/>
</dbReference>
<feature type="domain" description="MIR" evidence="4">
    <location>
        <begin position="36"/>
        <end position="90"/>
    </location>
</feature>
<name>A0A7R9AQK3_TIMSH</name>
<feature type="region of interest" description="Disordered" evidence="3">
    <location>
        <begin position="223"/>
        <end position="280"/>
    </location>
</feature>
<dbReference type="InterPro" id="IPR036300">
    <property type="entry name" value="MIR_dom_sf"/>
</dbReference>
<dbReference type="InterPro" id="IPR014821">
    <property type="entry name" value="Ins145_P3_rcpt"/>
</dbReference>
<keyword evidence="2" id="KW-1071">Ligand-gated ion channel</keyword>
<dbReference type="SUPFAM" id="SSF82109">
    <property type="entry name" value="MIR domain"/>
    <property type="match status" value="1"/>
</dbReference>
<reference evidence="5" key="1">
    <citation type="submission" date="2020-11" db="EMBL/GenBank/DDBJ databases">
        <authorList>
            <person name="Tran Van P."/>
        </authorList>
    </citation>
    <scope>NUCLEOTIDE SEQUENCE</scope>
</reference>
<dbReference type="PANTHER" id="PTHR13715">
    <property type="entry name" value="RYANODINE RECEPTOR AND IP3 RECEPTOR"/>
    <property type="match status" value="1"/>
</dbReference>
<evidence type="ECO:0000259" key="4">
    <source>
        <dbReference type="PROSITE" id="PS50919"/>
    </source>
</evidence>
<proteinExistence type="inferred from homology"/>
<comment type="similarity">
    <text evidence="2">Belongs to the InsP3 receptor family.</text>
</comment>
<gene>
    <name evidence="5" type="ORF">TSIB3V08_LOCUS2941</name>
</gene>